<dbReference type="InterPro" id="IPR000483">
    <property type="entry name" value="Cys-rich_flank_reg_C"/>
</dbReference>
<evidence type="ECO:0000313" key="7">
    <source>
        <dbReference type="EMBL" id="KAK2856684.1"/>
    </source>
</evidence>
<feature type="chain" id="PRO_5041710022" evidence="4">
    <location>
        <begin position="26"/>
        <end position="288"/>
    </location>
</feature>
<dbReference type="Proteomes" id="UP001187415">
    <property type="component" value="Unassembled WGS sequence"/>
</dbReference>
<dbReference type="InterPro" id="IPR032675">
    <property type="entry name" value="LRR_dom_sf"/>
</dbReference>
<sequence>MNMDSPGVCLLQTLLMLMILPACYSVVPCPRACSCPEPTELHCTFRSLTTIPRSLNKHVEHMNLGFNSIHKITDKSLAGLKKLELLMVHANDIHSLPYRVFRDLVSLRTLKLSFNKLTEINRHTFLGLWSLSRLHLNHNQLEFIHPDAFQGLTSLQLLQMEGNRLQQLHPATFTTFTLMGHFHISTLKHLYLSDNELNSLPSSLLATMPQLENLYLQGNPWICDCNMRGLQHWDKTSPGVLKCKKVKALPGGKLCPMCFSPRHLKKKEFVAVETLNCSRPVITTPHKT</sequence>
<dbReference type="EMBL" id="JAUPFM010000003">
    <property type="protein sequence ID" value="KAK2856684.1"/>
    <property type="molecule type" value="Genomic_DNA"/>
</dbReference>
<dbReference type="PANTHER" id="PTHR24369">
    <property type="entry name" value="ANTIGEN BSP, PUTATIVE-RELATED"/>
    <property type="match status" value="1"/>
</dbReference>
<dbReference type="SUPFAM" id="SSF52058">
    <property type="entry name" value="L domain-like"/>
    <property type="match status" value="1"/>
</dbReference>
<evidence type="ECO:0000313" key="8">
    <source>
        <dbReference type="Proteomes" id="UP001187415"/>
    </source>
</evidence>
<dbReference type="PROSITE" id="PS51450">
    <property type="entry name" value="LRR"/>
    <property type="match status" value="2"/>
</dbReference>
<organism evidence="7 8">
    <name type="scientific">Channa striata</name>
    <name type="common">Snakehead murrel</name>
    <name type="synonym">Ophicephalus striatus</name>
    <dbReference type="NCBI Taxonomy" id="64152"/>
    <lineage>
        <taxon>Eukaryota</taxon>
        <taxon>Metazoa</taxon>
        <taxon>Chordata</taxon>
        <taxon>Craniata</taxon>
        <taxon>Vertebrata</taxon>
        <taxon>Euteleostomi</taxon>
        <taxon>Actinopterygii</taxon>
        <taxon>Neopterygii</taxon>
        <taxon>Teleostei</taxon>
        <taxon>Neoteleostei</taxon>
        <taxon>Acanthomorphata</taxon>
        <taxon>Anabantaria</taxon>
        <taxon>Anabantiformes</taxon>
        <taxon>Channoidei</taxon>
        <taxon>Channidae</taxon>
        <taxon>Channa</taxon>
    </lineage>
</organism>
<dbReference type="InterPro" id="IPR003591">
    <property type="entry name" value="Leu-rich_rpt_typical-subtyp"/>
</dbReference>
<dbReference type="PANTHER" id="PTHR24369:SF163">
    <property type="entry name" value="MATRIX-REMODELING-ASSOCIATED PROTEIN 5"/>
    <property type="match status" value="1"/>
</dbReference>
<evidence type="ECO:0000256" key="4">
    <source>
        <dbReference type="SAM" id="SignalP"/>
    </source>
</evidence>
<keyword evidence="3" id="KW-0677">Repeat</keyword>
<dbReference type="InterPro" id="IPR025875">
    <property type="entry name" value="Leu-rich_rpt_4"/>
</dbReference>
<dbReference type="SMART" id="SM00082">
    <property type="entry name" value="LRRCT"/>
    <property type="match status" value="1"/>
</dbReference>
<dbReference type="GO" id="GO:0005886">
    <property type="term" value="C:plasma membrane"/>
    <property type="evidence" value="ECO:0007669"/>
    <property type="project" value="TreeGrafter"/>
</dbReference>
<reference evidence="7" key="1">
    <citation type="submission" date="2023-07" db="EMBL/GenBank/DDBJ databases">
        <title>Chromosome-level Genome Assembly of Striped Snakehead (Channa striata).</title>
        <authorList>
            <person name="Liu H."/>
        </authorList>
    </citation>
    <scope>NUCLEOTIDE SEQUENCE</scope>
    <source>
        <strain evidence="7">Gz</strain>
        <tissue evidence="7">Muscle</tissue>
    </source>
</reference>
<dbReference type="Pfam" id="PF13855">
    <property type="entry name" value="LRR_8"/>
    <property type="match status" value="1"/>
</dbReference>
<comment type="caution">
    <text evidence="7">The sequence shown here is derived from an EMBL/GenBank/DDBJ whole genome shotgun (WGS) entry which is preliminary data.</text>
</comment>
<dbReference type="InterPro" id="IPR000372">
    <property type="entry name" value="LRRNT"/>
</dbReference>
<feature type="signal peptide" evidence="4">
    <location>
        <begin position="1"/>
        <end position="25"/>
    </location>
</feature>
<dbReference type="SMART" id="SM00013">
    <property type="entry name" value="LRRNT"/>
    <property type="match status" value="1"/>
</dbReference>
<dbReference type="AlphaFoldDB" id="A0AA88NDH9"/>
<evidence type="ECO:0000256" key="2">
    <source>
        <dbReference type="ARBA" id="ARBA00022729"/>
    </source>
</evidence>
<name>A0AA88NDH9_CHASR</name>
<keyword evidence="1" id="KW-0433">Leucine-rich repeat</keyword>
<evidence type="ECO:0000259" key="5">
    <source>
        <dbReference type="SMART" id="SM00013"/>
    </source>
</evidence>
<dbReference type="InterPro" id="IPR001611">
    <property type="entry name" value="Leu-rich_rpt"/>
</dbReference>
<protein>
    <submittedName>
        <fullName evidence="7">Uncharacterized protein</fullName>
    </submittedName>
</protein>
<proteinExistence type="predicted"/>
<keyword evidence="2 4" id="KW-0732">Signal</keyword>
<feature type="domain" description="LRRCT" evidence="6">
    <location>
        <begin position="219"/>
        <end position="278"/>
    </location>
</feature>
<evidence type="ECO:0000256" key="1">
    <source>
        <dbReference type="ARBA" id="ARBA00022614"/>
    </source>
</evidence>
<dbReference type="InterPro" id="IPR050541">
    <property type="entry name" value="LRR_TM_domain-containing"/>
</dbReference>
<evidence type="ECO:0000259" key="6">
    <source>
        <dbReference type="SMART" id="SM00082"/>
    </source>
</evidence>
<feature type="domain" description="LRRNT" evidence="5">
    <location>
        <begin position="28"/>
        <end position="61"/>
    </location>
</feature>
<evidence type="ECO:0000256" key="3">
    <source>
        <dbReference type="ARBA" id="ARBA00022737"/>
    </source>
</evidence>
<keyword evidence="8" id="KW-1185">Reference proteome</keyword>
<dbReference type="Pfam" id="PF12799">
    <property type="entry name" value="LRR_4"/>
    <property type="match status" value="1"/>
</dbReference>
<dbReference type="Gene3D" id="3.80.10.10">
    <property type="entry name" value="Ribonuclease Inhibitor"/>
    <property type="match status" value="2"/>
</dbReference>
<accession>A0AA88NDH9</accession>
<dbReference type="SMART" id="SM00369">
    <property type="entry name" value="LRR_TYP"/>
    <property type="match status" value="5"/>
</dbReference>
<gene>
    <name evidence="7" type="ORF">Q5P01_005419</name>
</gene>